<dbReference type="InterPro" id="IPR029055">
    <property type="entry name" value="Ntn_hydrolases_N"/>
</dbReference>
<dbReference type="GO" id="GO:0016020">
    <property type="term" value="C:membrane"/>
    <property type="evidence" value="ECO:0007669"/>
    <property type="project" value="InterPro"/>
</dbReference>
<dbReference type="PROSITE" id="PS50853">
    <property type="entry name" value="FN3"/>
    <property type="match status" value="2"/>
</dbReference>
<dbReference type="EnsemblMetazoa" id="PPA06488.1">
    <property type="protein sequence ID" value="PPA06488.1"/>
    <property type="gene ID" value="WBGene00096042"/>
</dbReference>
<dbReference type="PROSITE" id="PS00388">
    <property type="entry name" value="PROTEASOME_ALPHA_1"/>
    <property type="match status" value="1"/>
</dbReference>
<dbReference type="InterPro" id="IPR000998">
    <property type="entry name" value="MAM_dom"/>
</dbReference>
<dbReference type="OrthoDB" id="3145928at2759"/>
<dbReference type="InterPro" id="IPR000426">
    <property type="entry name" value="Proteasome_asu_N"/>
</dbReference>
<dbReference type="InterPro" id="IPR023332">
    <property type="entry name" value="Proteasome_alpha-type"/>
</dbReference>
<accession>A0A2A6BW87</accession>
<proteinExistence type="inferred from homology"/>
<dbReference type="InterPro" id="IPR001353">
    <property type="entry name" value="Proteasome_sua/b"/>
</dbReference>
<dbReference type="Pfam" id="PF00629">
    <property type="entry name" value="MAM"/>
    <property type="match status" value="1"/>
</dbReference>
<evidence type="ECO:0000256" key="1">
    <source>
        <dbReference type="ARBA" id="ARBA00002000"/>
    </source>
</evidence>
<evidence type="ECO:0000313" key="7">
    <source>
        <dbReference type="EnsemblMetazoa" id="PPA06488.1"/>
    </source>
</evidence>
<evidence type="ECO:0000313" key="8">
    <source>
        <dbReference type="Proteomes" id="UP000005239"/>
    </source>
</evidence>
<comment type="function">
    <text evidence="1">The proteasome is a multicatalytic proteinase complex which is characterized by its ability to cleave peptides with Arg, Phe, Tyr, Leu, and Glu adjacent to the leaving group at neutral or slightly basic pH. The proteasome has an ATP-dependent proteolytic activity.</text>
</comment>
<comment type="similarity">
    <text evidence="6">Belongs to the peptidase T1A family.</text>
</comment>
<dbReference type="Pfam" id="PF10584">
    <property type="entry name" value="Proteasome_A_N"/>
    <property type="match status" value="1"/>
</dbReference>
<dbReference type="GO" id="GO:0005634">
    <property type="term" value="C:nucleus"/>
    <property type="evidence" value="ECO:0000318"/>
    <property type="project" value="GO_Central"/>
</dbReference>
<evidence type="ECO:0000256" key="6">
    <source>
        <dbReference type="PROSITE-ProRule" id="PRU00808"/>
    </source>
</evidence>
<reference evidence="7" key="2">
    <citation type="submission" date="2022-06" db="UniProtKB">
        <authorList>
            <consortium name="EnsemblMetazoa"/>
        </authorList>
    </citation>
    <scope>IDENTIFICATION</scope>
    <source>
        <strain evidence="7">PS312</strain>
    </source>
</reference>
<dbReference type="Gene3D" id="2.60.40.10">
    <property type="entry name" value="Immunoglobulins"/>
    <property type="match status" value="2"/>
</dbReference>
<evidence type="ECO:0000256" key="3">
    <source>
        <dbReference type="ARBA" id="ARBA00022490"/>
    </source>
</evidence>
<evidence type="ECO:0000256" key="5">
    <source>
        <dbReference type="ARBA" id="ARBA00026071"/>
    </source>
</evidence>
<dbReference type="PANTHER" id="PTHR11599">
    <property type="entry name" value="PROTEASOME SUBUNIT ALPHA/BETA"/>
    <property type="match status" value="1"/>
</dbReference>
<reference evidence="8" key="1">
    <citation type="journal article" date="2008" name="Nat. Genet.">
        <title>The Pristionchus pacificus genome provides a unique perspective on nematode lifestyle and parasitism.</title>
        <authorList>
            <person name="Dieterich C."/>
            <person name="Clifton S.W."/>
            <person name="Schuster L.N."/>
            <person name="Chinwalla A."/>
            <person name="Delehaunty K."/>
            <person name="Dinkelacker I."/>
            <person name="Fulton L."/>
            <person name="Fulton R."/>
            <person name="Godfrey J."/>
            <person name="Minx P."/>
            <person name="Mitreva M."/>
            <person name="Roeseler W."/>
            <person name="Tian H."/>
            <person name="Witte H."/>
            <person name="Yang S.P."/>
            <person name="Wilson R.K."/>
            <person name="Sommer R.J."/>
        </authorList>
    </citation>
    <scope>NUCLEOTIDE SEQUENCE [LARGE SCALE GENOMIC DNA]</scope>
    <source>
        <strain evidence="8">PS312</strain>
    </source>
</reference>
<dbReference type="Gene3D" id="3.60.20.10">
    <property type="entry name" value="Glutamine Phosphoribosylpyrophosphate, subunit 1, domain 1"/>
    <property type="match status" value="1"/>
</dbReference>
<dbReference type="SUPFAM" id="SSF49899">
    <property type="entry name" value="Concanavalin A-like lectins/glucanases"/>
    <property type="match status" value="1"/>
</dbReference>
<dbReference type="SMART" id="SM00948">
    <property type="entry name" value="Proteasome_A_N"/>
    <property type="match status" value="1"/>
</dbReference>
<organism evidence="7 8">
    <name type="scientific">Pristionchus pacificus</name>
    <name type="common">Parasitic nematode worm</name>
    <dbReference type="NCBI Taxonomy" id="54126"/>
    <lineage>
        <taxon>Eukaryota</taxon>
        <taxon>Metazoa</taxon>
        <taxon>Ecdysozoa</taxon>
        <taxon>Nematoda</taxon>
        <taxon>Chromadorea</taxon>
        <taxon>Rhabditida</taxon>
        <taxon>Rhabditina</taxon>
        <taxon>Diplogasteromorpha</taxon>
        <taxon>Diplogasteroidea</taxon>
        <taxon>Neodiplogasteridae</taxon>
        <taxon>Pristionchus</taxon>
    </lineage>
</organism>
<dbReference type="InterPro" id="IPR050115">
    <property type="entry name" value="Proteasome_alpha"/>
</dbReference>
<keyword evidence="4 6" id="KW-0647">Proteasome</keyword>
<dbReference type="InterPro" id="IPR013320">
    <property type="entry name" value="ConA-like_dom_sf"/>
</dbReference>
<dbReference type="CDD" id="cd00063">
    <property type="entry name" value="FN3"/>
    <property type="match status" value="2"/>
</dbReference>
<dbReference type="SMART" id="SM00060">
    <property type="entry name" value="FN3"/>
    <property type="match status" value="2"/>
</dbReference>
<dbReference type="GO" id="GO:0043161">
    <property type="term" value="P:proteasome-mediated ubiquitin-dependent protein catabolic process"/>
    <property type="evidence" value="ECO:0000318"/>
    <property type="project" value="GO_Central"/>
</dbReference>
<dbReference type="InterPro" id="IPR013783">
    <property type="entry name" value="Ig-like_fold"/>
</dbReference>
<dbReference type="GO" id="GO:0005737">
    <property type="term" value="C:cytoplasm"/>
    <property type="evidence" value="ECO:0007669"/>
    <property type="project" value="UniProtKB-SubCell"/>
</dbReference>
<dbReference type="PROSITE" id="PS50060">
    <property type="entry name" value="MAM_2"/>
    <property type="match status" value="1"/>
</dbReference>
<dbReference type="Gene3D" id="2.60.120.200">
    <property type="match status" value="1"/>
</dbReference>
<dbReference type="CDD" id="cd03755">
    <property type="entry name" value="proteasome_alpha_type_7"/>
    <property type="match status" value="1"/>
</dbReference>
<dbReference type="PROSITE" id="PS51475">
    <property type="entry name" value="PROTEASOME_ALPHA_2"/>
    <property type="match status" value="1"/>
</dbReference>
<dbReference type="SUPFAM" id="SSF49265">
    <property type="entry name" value="Fibronectin type III"/>
    <property type="match status" value="1"/>
</dbReference>
<dbReference type="FunFam" id="3.60.20.10:FF:000004">
    <property type="entry name" value="Proteasome subunit alpha type-4"/>
    <property type="match status" value="1"/>
</dbReference>
<comment type="subunit">
    <text evidence="5">The 26S proteasome consists of a 20S proteasome core and two 19S regulatory subunits. The 20S proteasome core is composed of 28 subunits that are arranged in four stacked rings, resulting in a barrel-shaped structure. The two end rings are each formed by seven alpha subunits, and the two central rings are each formed by seven beta subunits. The catalytic chamber with the active sites is on the inside of the barrel.</text>
</comment>
<keyword evidence="3" id="KW-0963">Cytoplasm</keyword>
<dbReference type="GO" id="GO:0019773">
    <property type="term" value="C:proteasome core complex, alpha-subunit complex"/>
    <property type="evidence" value="ECO:0000318"/>
    <property type="project" value="GO_Central"/>
</dbReference>
<accession>A0A8R1Y8L2</accession>
<dbReference type="InterPro" id="IPR036116">
    <property type="entry name" value="FN3_sf"/>
</dbReference>
<gene>
    <name evidence="7" type="primary">WBGene00096042</name>
</gene>
<dbReference type="Pfam" id="PF00041">
    <property type="entry name" value="fn3"/>
    <property type="match status" value="2"/>
</dbReference>
<dbReference type="Pfam" id="PF00227">
    <property type="entry name" value="Proteasome"/>
    <property type="match status" value="1"/>
</dbReference>
<dbReference type="Proteomes" id="UP000005239">
    <property type="component" value="Unassembled WGS sequence"/>
</dbReference>
<keyword evidence="8" id="KW-1185">Reference proteome</keyword>
<dbReference type="AlphaFoldDB" id="A0A2A6BW87"/>
<sequence>MERYDRAITIFSPDGHLFQVEYAQEAVKKGSTAVGVRGKNCIVIGVEKKAIPALQDERTIRKIHMIDDHVMLAFAGLSADARILVDKARLECQSYKLTLEDPVTIAYIARFIANTKQRFTQSPGRRPFGISMLIGGFDHDGTPRLFKTEPSGAYYEYLANSTGRGEKTVREYLEEQYSEDAVKDEASSLLLVIKALSQVVQSGAQNIEIAVMTKGETAGEFKHRVLSLEEVEQLLKKVEEERLAAEAEEAAKKERKWDPPSDPLVLVRGYAISYGIGSPSYKLIIEGEHVTTFTINGLKPNTSYVFAVNAYNEADGEDGERVVISSNTHSLRGEEREALWAPVAVHSKATSHGIDVEWEDPNENRVNHHIHYLISYGIYQSEKMSTIRSNSRSVRITNVLPDREYEIAVKAVDEEGRESVWSIRDIVLTPRAEKNISQYDWTCDFEKDLCDIQSTEDGIEWRRERKGRVTPLHGKWSLIADSLHSKGTRLARLLTPIFNMAKSVHLCVSINIITSDRAKGTIVISVMDEKTSNLHQIARIEVHKLKGGKWGRLRLPIQRQEHPFRVVVEFSWPHDGVWLAVDNVELSSGGCIQDNTTLRIPHLKSSST</sequence>
<dbReference type="SUPFAM" id="SSF56235">
    <property type="entry name" value="N-terminal nucleophile aminohydrolases (Ntn hydrolases)"/>
    <property type="match status" value="1"/>
</dbReference>
<protein>
    <submittedName>
        <fullName evidence="7">Pas-4</fullName>
    </submittedName>
</protein>
<evidence type="ECO:0000256" key="4">
    <source>
        <dbReference type="ARBA" id="ARBA00022942"/>
    </source>
</evidence>
<dbReference type="SMART" id="SM00137">
    <property type="entry name" value="MAM"/>
    <property type="match status" value="1"/>
</dbReference>
<comment type="subcellular location">
    <subcellularLocation>
        <location evidence="2">Cytoplasm</location>
    </subcellularLocation>
</comment>
<dbReference type="NCBIfam" id="NF003075">
    <property type="entry name" value="PRK03996.1"/>
    <property type="match status" value="1"/>
</dbReference>
<evidence type="ECO:0000256" key="2">
    <source>
        <dbReference type="ARBA" id="ARBA00004496"/>
    </source>
</evidence>
<dbReference type="InterPro" id="IPR003961">
    <property type="entry name" value="FN3_dom"/>
</dbReference>
<name>A0A2A6BW87_PRIPA</name>